<protein>
    <submittedName>
        <fullName evidence="2">Uncharacterized protein</fullName>
    </submittedName>
</protein>
<evidence type="ECO:0000313" key="3">
    <source>
        <dbReference type="Proteomes" id="UP000823388"/>
    </source>
</evidence>
<feature type="region of interest" description="Disordered" evidence="1">
    <location>
        <begin position="61"/>
        <end position="102"/>
    </location>
</feature>
<dbReference type="EMBL" id="CM029050">
    <property type="protein sequence ID" value="KAG2567145.1"/>
    <property type="molecule type" value="Genomic_DNA"/>
</dbReference>
<proteinExistence type="predicted"/>
<evidence type="ECO:0000256" key="1">
    <source>
        <dbReference type="SAM" id="MobiDB-lite"/>
    </source>
</evidence>
<accession>A0A8T0Q1H9</accession>
<evidence type="ECO:0000313" key="2">
    <source>
        <dbReference type="EMBL" id="KAG2567145.1"/>
    </source>
</evidence>
<sequence length="102" mass="11073">MNQKGGGGIRCGPAGGVENTSALALGIPRPGIFSRLAFLLPPRWWVSHPPLIPFPNPRTRLPQICDPYPPPPRASSSAPVEGTPASSRRRRRRFVSRVPTTL</sequence>
<reference evidence="2" key="1">
    <citation type="submission" date="2020-05" db="EMBL/GenBank/DDBJ databases">
        <title>WGS assembly of Panicum virgatum.</title>
        <authorList>
            <person name="Lovell J.T."/>
            <person name="Jenkins J."/>
            <person name="Shu S."/>
            <person name="Juenger T.E."/>
            <person name="Schmutz J."/>
        </authorList>
    </citation>
    <scope>NUCLEOTIDE SEQUENCE</scope>
    <source>
        <strain evidence="2">AP13</strain>
    </source>
</reference>
<dbReference type="AlphaFoldDB" id="A0A8T0Q1H9"/>
<dbReference type="Proteomes" id="UP000823388">
    <property type="component" value="Chromosome 7N"/>
</dbReference>
<gene>
    <name evidence="2" type="ORF">PVAP13_7NG216834</name>
</gene>
<organism evidence="2 3">
    <name type="scientific">Panicum virgatum</name>
    <name type="common">Blackwell switchgrass</name>
    <dbReference type="NCBI Taxonomy" id="38727"/>
    <lineage>
        <taxon>Eukaryota</taxon>
        <taxon>Viridiplantae</taxon>
        <taxon>Streptophyta</taxon>
        <taxon>Embryophyta</taxon>
        <taxon>Tracheophyta</taxon>
        <taxon>Spermatophyta</taxon>
        <taxon>Magnoliopsida</taxon>
        <taxon>Liliopsida</taxon>
        <taxon>Poales</taxon>
        <taxon>Poaceae</taxon>
        <taxon>PACMAD clade</taxon>
        <taxon>Panicoideae</taxon>
        <taxon>Panicodae</taxon>
        <taxon>Paniceae</taxon>
        <taxon>Panicinae</taxon>
        <taxon>Panicum</taxon>
        <taxon>Panicum sect. Hiantes</taxon>
    </lineage>
</organism>
<name>A0A8T0Q1H9_PANVG</name>
<keyword evidence="3" id="KW-1185">Reference proteome</keyword>
<comment type="caution">
    <text evidence="2">The sequence shown here is derived from an EMBL/GenBank/DDBJ whole genome shotgun (WGS) entry which is preliminary data.</text>
</comment>